<comment type="caution">
    <text evidence="1">Lacks conserved residue(s) required for the propagation of feature annotation.</text>
</comment>
<dbReference type="EMBL" id="CP049616">
    <property type="protein sequence ID" value="QII44996.1"/>
    <property type="molecule type" value="Genomic_DNA"/>
</dbReference>
<reference evidence="3 4" key="1">
    <citation type="submission" date="2020-02" db="EMBL/GenBank/DDBJ databases">
        <title>Complete genome of Muricauda sp. 501str8.</title>
        <authorList>
            <person name="Dong B."/>
            <person name="Zhu S."/>
            <person name="Yang J."/>
            <person name="Chen J."/>
        </authorList>
    </citation>
    <scope>NUCLEOTIDE SEQUENCE [LARGE SCALE GENOMIC DNA]</scope>
    <source>
        <strain evidence="3 4">501str8</strain>
    </source>
</reference>
<dbReference type="AlphaFoldDB" id="A0A6G7J2J8"/>
<dbReference type="RefSeq" id="WP_166248521.1">
    <property type="nucleotide sequence ID" value="NZ_CP049616.1"/>
</dbReference>
<proteinExistence type="predicted"/>
<name>A0A6G7J2J8_9FLAO</name>
<dbReference type="PROSITE" id="PS51160">
    <property type="entry name" value="ACYLPHOSPHATASE_3"/>
    <property type="match status" value="1"/>
</dbReference>
<gene>
    <name evidence="3" type="ORF">GVT53_09980</name>
</gene>
<evidence type="ECO:0000259" key="2">
    <source>
        <dbReference type="PROSITE" id="PS51160"/>
    </source>
</evidence>
<dbReference type="Proteomes" id="UP000502928">
    <property type="component" value="Chromosome"/>
</dbReference>
<protein>
    <submittedName>
        <fullName evidence="3">DUF4365 domain-containing protein</fullName>
    </submittedName>
</protein>
<keyword evidence="4" id="KW-1185">Reference proteome</keyword>
<sequence>MDDFLNRMKLPKGSEKEDLEQISKDKLRPLFDSKKFQIREEMYRDKGVDFDIELKFNGNYTNFRFLIQLKATNTIECNTDKSYSKSIDTSNIQYLLNSGKPSYYILYHEKSKEFYYSNLGDFLKTIGSKEKDWNKQKTNTLRFEKRFNKEVTDKIYQTVLDHGKNFRKLNEKIALSTKDNFGKISITDENLNFYSENELRDQIEQHGLGLINEGNSKLIIKASHSISKNLYTKHPKFNLVLAMAHYHTGNMLESLSNLKDSGKYLNKLEKEDLSLHQYFMAAVKYSLGLLNNREYSDLMDSIEGSSLLQYYIKIEKLSRKHEDNSHDYSLNSYKKELDKILNNKDVPATIINLAQIEYYKFWSLDINIRNLQNLMLLSKEIYSPEVIESGQQITNQITEIQSFHENLRKKIVVDKDYFNYWLLETHRINYHFEAFFIDAIINGENATIISGVEFLLSEVRKIKNKYLQIGHIENQIVCMSYEYEMLEFLNERVDLERLKKEICDLLELYELRDLKRRFDLIQNGSTKLSRLKDFYEESKESYDKTVKKVKSYMEKVAAFDKEDKNRQNLLPSEVYSVELFPLGVFSFSKENLHEFYKILGIEEAELKTQLENMFLFVIPRLNLFKPKIVQEGFLNGILEYEGISSWKLAYERRKKLFEGKFIKRDL</sequence>
<organism evidence="3 4">
    <name type="scientific">Flagellimonas oceani</name>
    <dbReference type="NCBI Taxonomy" id="2698672"/>
    <lineage>
        <taxon>Bacteria</taxon>
        <taxon>Pseudomonadati</taxon>
        <taxon>Bacteroidota</taxon>
        <taxon>Flavobacteriia</taxon>
        <taxon>Flavobacteriales</taxon>
        <taxon>Flavobacteriaceae</taxon>
        <taxon>Flagellimonas</taxon>
    </lineage>
</organism>
<evidence type="ECO:0000313" key="3">
    <source>
        <dbReference type="EMBL" id="QII44996.1"/>
    </source>
</evidence>
<feature type="domain" description="Acylphosphatase-like" evidence="2">
    <location>
        <begin position="1"/>
        <end position="40"/>
    </location>
</feature>
<dbReference type="Pfam" id="PF14280">
    <property type="entry name" value="DUF4365"/>
    <property type="match status" value="1"/>
</dbReference>
<evidence type="ECO:0000313" key="4">
    <source>
        <dbReference type="Proteomes" id="UP000502928"/>
    </source>
</evidence>
<evidence type="ECO:0000256" key="1">
    <source>
        <dbReference type="PROSITE-ProRule" id="PRU00520"/>
    </source>
</evidence>
<dbReference type="InterPro" id="IPR025375">
    <property type="entry name" value="DUF4365"/>
</dbReference>
<dbReference type="InterPro" id="IPR001792">
    <property type="entry name" value="Acylphosphatase-like_dom"/>
</dbReference>
<accession>A0A6G7J2J8</accession>
<dbReference type="KEGG" id="mut:GVT53_09980"/>